<dbReference type="AlphaFoldDB" id="A0A699UPI5"/>
<accession>A0A699UPI5</accession>
<comment type="caution">
    <text evidence="1">The sequence shown here is derived from an EMBL/GenBank/DDBJ whole genome shotgun (WGS) entry which is preliminary data.</text>
</comment>
<gene>
    <name evidence="1" type="ORF">Tci_895420</name>
</gene>
<sequence>MAKEGVKVEEIFEMLWWWFQKCTKPSVSPNEVCWWKERFTLHVIGAFGCGASSRAAIGVVTCKVGGDSSGVVGGMVM</sequence>
<name>A0A699UPI5_TANCI</name>
<proteinExistence type="predicted"/>
<dbReference type="EMBL" id="BKCJ011344782">
    <property type="protein sequence ID" value="GFD23451.1"/>
    <property type="molecule type" value="Genomic_DNA"/>
</dbReference>
<evidence type="ECO:0000313" key="1">
    <source>
        <dbReference type="EMBL" id="GFD23451.1"/>
    </source>
</evidence>
<reference evidence="1" key="1">
    <citation type="journal article" date="2019" name="Sci. Rep.">
        <title>Draft genome of Tanacetum cinerariifolium, the natural source of mosquito coil.</title>
        <authorList>
            <person name="Yamashiro T."/>
            <person name="Shiraishi A."/>
            <person name="Satake H."/>
            <person name="Nakayama K."/>
        </authorList>
    </citation>
    <scope>NUCLEOTIDE SEQUENCE</scope>
</reference>
<protein>
    <submittedName>
        <fullName evidence="1">Uncharacterized protein</fullName>
    </submittedName>
</protein>
<organism evidence="1">
    <name type="scientific">Tanacetum cinerariifolium</name>
    <name type="common">Dalmatian daisy</name>
    <name type="synonym">Chrysanthemum cinerariifolium</name>
    <dbReference type="NCBI Taxonomy" id="118510"/>
    <lineage>
        <taxon>Eukaryota</taxon>
        <taxon>Viridiplantae</taxon>
        <taxon>Streptophyta</taxon>
        <taxon>Embryophyta</taxon>
        <taxon>Tracheophyta</taxon>
        <taxon>Spermatophyta</taxon>
        <taxon>Magnoliopsida</taxon>
        <taxon>eudicotyledons</taxon>
        <taxon>Gunneridae</taxon>
        <taxon>Pentapetalae</taxon>
        <taxon>asterids</taxon>
        <taxon>campanulids</taxon>
        <taxon>Asterales</taxon>
        <taxon>Asteraceae</taxon>
        <taxon>Asteroideae</taxon>
        <taxon>Anthemideae</taxon>
        <taxon>Anthemidinae</taxon>
        <taxon>Tanacetum</taxon>
    </lineage>
</organism>